<dbReference type="GO" id="GO:0000977">
    <property type="term" value="F:RNA polymerase II transcription regulatory region sequence-specific DNA binding"/>
    <property type="evidence" value="ECO:0007669"/>
    <property type="project" value="TreeGrafter"/>
</dbReference>
<dbReference type="Pfam" id="PF00010">
    <property type="entry name" value="HLH"/>
    <property type="match status" value="1"/>
</dbReference>
<dbReference type="SUPFAM" id="SSF47459">
    <property type="entry name" value="HLH, helix-loop-helix DNA-binding domain"/>
    <property type="match status" value="1"/>
</dbReference>
<proteinExistence type="predicted"/>
<dbReference type="InterPro" id="IPR036638">
    <property type="entry name" value="HLH_DNA-bd_sf"/>
</dbReference>
<feature type="domain" description="BHLH" evidence="2">
    <location>
        <begin position="94"/>
        <end position="146"/>
    </location>
</feature>
<feature type="region of interest" description="Disordered" evidence="1">
    <location>
        <begin position="65"/>
        <end position="96"/>
    </location>
</feature>
<dbReference type="OrthoDB" id="10055449at2759"/>
<dbReference type="PANTHER" id="PTHR23349">
    <property type="entry name" value="BASIC HELIX-LOOP-HELIX TRANSCRIPTION FACTOR, TWIST"/>
    <property type="match status" value="1"/>
</dbReference>
<protein>
    <submittedName>
        <fullName evidence="5">BHLH domain-containing protein</fullName>
    </submittedName>
</protein>
<organism evidence="5">
    <name type="scientific">Schistocephalus solidus</name>
    <name type="common">Tapeworm</name>
    <dbReference type="NCBI Taxonomy" id="70667"/>
    <lineage>
        <taxon>Eukaryota</taxon>
        <taxon>Metazoa</taxon>
        <taxon>Spiralia</taxon>
        <taxon>Lophotrochozoa</taxon>
        <taxon>Platyhelminthes</taxon>
        <taxon>Cestoda</taxon>
        <taxon>Eucestoda</taxon>
        <taxon>Diphyllobothriidea</taxon>
        <taxon>Diphyllobothriidae</taxon>
        <taxon>Schistocephalus</taxon>
    </lineage>
</organism>
<keyword evidence="4" id="KW-1185">Reference proteome</keyword>
<reference evidence="5" key="1">
    <citation type="submission" date="2016-06" db="UniProtKB">
        <authorList>
            <consortium name="WormBaseParasite"/>
        </authorList>
    </citation>
    <scope>IDENTIFICATION</scope>
</reference>
<dbReference type="InterPro" id="IPR050283">
    <property type="entry name" value="E-box_TF_Regulators"/>
</dbReference>
<dbReference type="InterPro" id="IPR011598">
    <property type="entry name" value="bHLH_dom"/>
</dbReference>
<dbReference type="Proteomes" id="UP000275846">
    <property type="component" value="Unassembled WGS sequence"/>
</dbReference>
<gene>
    <name evidence="3" type="ORF">SSLN_LOCUS10290</name>
</gene>
<dbReference type="PANTHER" id="PTHR23349:SF42">
    <property type="entry name" value="BHLH DOMAIN-CONTAINING PROTEIN"/>
    <property type="match status" value="1"/>
</dbReference>
<dbReference type="SMART" id="SM00353">
    <property type="entry name" value="HLH"/>
    <property type="match status" value="1"/>
</dbReference>
<dbReference type="GO" id="GO:0032502">
    <property type="term" value="P:developmental process"/>
    <property type="evidence" value="ECO:0007669"/>
    <property type="project" value="TreeGrafter"/>
</dbReference>
<dbReference type="AlphaFoldDB" id="A0A183T1E2"/>
<evidence type="ECO:0000256" key="1">
    <source>
        <dbReference type="SAM" id="MobiDB-lite"/>
    </source>
</evidence>
<sequence>MRLFRTDAPGLIAHCRVCLVVKRPRGHYCSPGKVRKMLTGSEAKRCIAACAPLDPPWHLPNSATDGDCQPGTSSRMENFGTGKPFQQHPPSPRPVKRLSKAKERAGTADVKDAFVLLRQLIPTDPTNRKLSKIETLRLATSYIAHLNSVLVTGMSAPEQPCLRLRPPSAFGHTSTFGDDSPSRRRSFCTFCVTEARNSGART</sequence>
<dbReference type="EMBL" id="UYSU01035779">
    <property type="protein sequence ID" value="VDL96675.1"/>
    <property type="molecule type" value="Genomic_DNA"/>
</dbReference>
<dbReference type="WBParaSite" id="SSLN_0001068901-mRNA-1">
    <property type="protein sequence ID" value="SSLN_0001068901-mRNA-1"/>
    <property type="gene ID" value="SSLN_0001068901"/>
</dbReference>
<evidence type="ECO:0000313" key="5">
    <source>
        <dbReference type="WBParaSite" id="SSLN_0001068901-mRNA-1"/>
    </source>
</evidence>
<evidence type="ECO:0000313" key="3">
    <source>
        <dbReference type="EMBL" id="VDL96675.1"/>
    </source>
</evidence>
<reference evidence="3 4" key="2">
    <citation type="submission" date="2018-11" db="EMBL/GenBank/DDBJ databases">
        <authorList>
            <consortium name="Pathogen Informatics"/>
        </authorList>
    </citation>
    <scope>NUCLEOTIDE SEQUENCE [LARGE SCALE GENOMIC DNA]</scope>
    <source>
        <strain evidence="3 4">NST_G2</strain>
    </source>
</reference>
<accession>A0A183T1E2</accession>
<dbReference type="PROSITE" id="PS50888">
    <property type="entry name" value="BHLH"/>
    <property type="match status" value="1"/>
</dbReference>
<evidence type="ECO:0000313" key="4">
    <source>
        <dbReference type="Proteomes" id="UP000275846"/>
    </source>
</evidence>
<dbReference type="STRING" id="70667.A0A183T1E2"/>
<dbReference type="GO" id="GO:0000981">
    <property type="term" value="F:DNA-binding transcription factor activity, RNA polymerase II-specific"/>
    <property type="evidence" value="ECO:0007669"/>
    <property type="project" value="TreeGrafter"/>
</dbReference>
<dbReference type="GO" id="GO:0046983">
    <property type="term" value="F:protein dimerization activity"/>
    <property type="evidence" value="ECO:0007669"/>
    <property type="project" value="InterPro"/>
</dbReference>
<name>A0A183T1E2_SCHSO</name>
<dbReference type="Gene3D" id="4.10.280.10">
    <property type="entry name" value="Helix-loop-helix DNA-binding domain"/>
    <property type="match status" value="1"/>
</dbReference>
<evidence type="ECO:0000259" key="2">
    <source>
        <dbReference type="PROSITE" id="PS50888"/>
    </source>
</evidence>